<feature type="transmembrane region" description="Helical" evidence="21">
    <location>
        <begin position="55"/>
        <end position="73"/>
    </location>
</feature>
<evidence type="ECO:0000256" key="20">
    <source>
        <dbReference type="ARBA" id="ARBA00049902"/>
    </source>
</evidence>
<reference evidence="22 23" key="1">
    <citation type="submission" date="2021-02" db="EMBL/GenBank/DDBJ databases">
        <title>De Novo genome assembly of isolated myxobacteria.</title>
        <authorList>
            <person name="Stevens D.C."/>
        </authorList>
    </citation>
    <scope>NUCLEOTIDE SEQUENCE [LARGE SCALE GENOMIC DNA]</scope>
    <source>
        <strain evidence="23">SCPEA02</strain>
    </source>
</reference>
<keyword evidence="12" id="KW-0131">Cell cycle</keyword>
<keyword evidence="5" id="KW-0328">Glycosyltransferase</keyword>
<evidence type="ECO:0000256" key="16">
    <source>
        <dbReference type="ARBA" id="ARBA00038053"/>
    </source>
</evidence>
<proteinExistence type="inferred from homology"/>
<feature type="transmembrane region" description="Helical" evidence="21">
    <location>
        <begin position="347"/>
        <end position="367"/>
    </location>
</feature>
<evidence type="ECO:0000256" key="15">
    <source>
        <dbReference type="ARBA" id="ARBA00033270"/>
    </source>
</evidence>
<feature type="transmembrane region" description="Helical" evidence="21">
    <location>
        <begin position="79"/>
        <end position="100"/>
    </location>
</feature>
<feature type="transmembrane region" description="Helical" evidence="21">
    <location>
        <begin position="142"/>
        <end position="162"/>
    </location>
</feature>
<dbReference type="InterPro" id="IPR018365">
    <property type="entry name" value="Cell_cycle_FtsW-rel_CS"/>
</dbReference>
<dbReference type="InterPro" id="IPR013437">
    <property type="entry name" value="FtsW"/>
</dbReference>
<feature type="transmembrane region" description="Helical" evidence="21">
    <location>
        <begin position="279"/>
        <end position="298"/>
    </location>
</feature>
<evidence type="ECO:0000256" key="17">
    <source>
        <dbReference type="ARBA" id="ARBA00041185"/>
    </source>
</evidence>
<feature type="transmembrane region" description="Helical" evidence="21">
    <location>
        <begin position="310"/>
        <end position="335"/>
    </location>
</feature>
<keyword evidence="11 21" id="KW-0472">Membrane</keyword>
<evidence type="ECO:0000256" key="10">
    <source>
        <dbReference type="ARBA" id="ARBA00022989"/>
    </source>
</evidence>
<evidence type="ECO:0000256" key="14">
    <source>
        <dbReference type="ARBA" id="ARBA00032370"/>
    </source>
</evidence>
<dbReference type="RefSeq" id="WP_206725614.1">
    <property type="nucleotide sequence ID" value="NZ_CP071090.1"/>
</dbReference>
<evidence type="ECO:0000256" key="7">
    <source>
        <dbReference type="ARBA" id="ARBA00022692"/>
    </source>
</evidence>
<keyword evidence="4" id="KW-0132">Cell division</keyword>
<keyword evidence="7 21" id="KW-0812">Transmembrane</keyword>
<comment type="catalytic activity">
    <reaction evidence="20">
        <text>[GlcNAc-(1-&gt;4)-Mur2Ac(oyl-L-Ala-gamma-D-Glu-L-Lys-D-Ala-D-Ala)](n)-di-trans,octa-cis-undecaprenyl diphosphate + beta-D-GlcNAc-(1-&gt;4)-Mur2Ac(oyl-L-Ala-gamma-D-Glu-L-Lys-D-Ala-D-Ala)-di-trans,octa-cis-undecaprenyl diphosphate = [GlcNAc-(1-&gt;4)-Mur2Ac(oyl-L-Ala-gamma-D-Glu-L-Lys-D-Ala-D-Ala)](n+1)-di-trans,octa-cis-undecaprenyl diphosphate + di-trans,octa-cis-undecaprenyl diphosphate + H(+)</text>
        <dbReference type="Rhea" id="RHEA:23708"/>
        <dbReference type="Rhea" id="RHEA-COMP:9602"/>
        <dbReference type="Rhea" id="RHEA-COMP:9603"/>
        <dbReference type="ChEBI" id="CHEBI:15378"/>
        <dbReference type="ChEBI" id="CHEBI:58405"/>
        <dbReference type="ChEBI" id="CHEBI:60033"/>
        <dbReference type="ChEBI" id="CHEBI:78435"/>
        <dbReference type="EC" id="2.4.99.28"/>
    </reaction>
</comment>
<protein>
    <recommendedName>
        <fullName evidence="17">Probable peptidoglycan glycosyltransferase FtsW</fullName>
        <ecNumber evidence="19">2.4.99.28</ecNumber>
    </recommendedName>
    <alternativeName>
        <fullName evidence="18">Cell division protein FtsW</fullName>
    </alternativeName>
    <alternativeName>
        <fullName evidence="15">Cell wall polymerase</fullName>
    </alternativeName>
    <alternativeName>
        <fullName evidence="14">Peptidoglycan polymerase</fullName>
    </alternativeName>
</protein>
<keyword evidence="3" id="KW-1003">Cell membrane</keyword>
<evidence type="ECO:0000256" key="13">
    <source>
        <dbReference type="ARBA" id="ARBA00023316"/>
    </source>
</evidence>
<evidence type="ECO:0000313" key="23">
    <source>
        <dbReference type="Proteomes" id="UP000662747"/>
    </source>
</evidence>
<evidence type="ECO:0000256" key="11">
    <source>
        <dbReference type="ARBA" id="ARBA00023136"/>
    </source>
</evidence>
<feature type="transmembrane region" description="Helical" evidence="21">
    <location>
        <begin position="231"/>
        <end position="252"/>
    </location>
</feature>
<dbReference type="NCBIfam" id="TIGR02614">
    <property type="entry name" value="ftsW"/>
    <property type="match status" value="1"/>
</dbReference>
<evidence type="ECO:0000313" key="22">
    <source>
        <dbReference type="EMBL" id="QSQ24045.1"/>
    </source>
</evidence>
<comment type="similarity">
    <text evidence="16">Belongs to the SEDS family. FtsW subfamily.</text>
</comment>
<feature type="transmembrane region" description="Helical" evidence="21">
    <location>
        <begin position="169"/>
        <end position="186"/>
    </location>
</feature>
<dbReference type="PANTHER" id="PTHR30474:SF2">
    <property type="entry name" value="PEPTIDOGLYCAN GLYCOSYLTRANSFERASE FTSW-RELATED"/>
    <property type="match status" value="1"/>
</dbReference>
<evidence type="ECO:0000256" key="1">
    <source>
        <dbReference type="ARBA" id="ARBA00004651"/>
    </source>
</evidence>
<name>A0ABX7NYN8_9BACT</name>
<keyword evidence="8" id="KW-0133">Cell shape</keyword>
<comment type="subcellular location">
    <subcellularLocation>
        <location evidence="1">Cell membrane</location>
        <topology evidence="1">Multi-pass membrane protein</topology>
    </subcellularLocation>
</comment>
<evidence type="ECO:0000256" key="12">
    <source>
        <dbReference type="ARBA" id="ARBA00023306"/>
    </source>
</evidence>
<dbReference type="PROSITE" id="PS00428">
    <property type="entry name" value="FTSW_RODA_SPOVE"/>
    <property type="match status" value="1"/>
</dbReference>
<keyword evidence="23" id="KW-1185">Reference proteome</keyword>
<dbReference type="Pfam" id="PF01098">
    <property type="entry name" value="FTSW_RODA_SPOVE"/>
    <property type="match status" value="1"/>
</dbReference>
<evidence type="ECO:0000256" key="5">
    <source>
        <dbReference type="ARBA" id="ARBA00022676"/>
    </source>
</evidence>
<dbReference type="InterPro" id="IPR001182">
    <property type="entry name" value="FtsW/RodA"/>
</dbReference>
<keyword evidence="9" id="KW-0573">Peptidoglycan synthesis</keyword>
<evidence type="ECO:0000256" key="21">
    <source>
        <dbReference type="SAM" id="Phobius"/>
    </source>
</evidence>
<evidence type="ECO:0000256" key="4">
    <source>
        <dbReference type="ARBA" id="ARBA00022618"/>
    </source>
</evidence>
<evidence type="ECO:0000256" key="8">
    <source>
        <dbReference type="ARBA" id="ARBA00022960"/>
    </source>
</evidence>
<accession>A0ABX7NYN8</accession>
<dbReference type="PANTHER" id="PTHR30474">
    <property type="entry name" value="CELL CYCLE PROTEIN"/>
    <property type="match status" value="1"/>
</dbReference>
<sequence>MKTTPPASSPVRFDPILLCAVLALVAFGLVMVYSASAVLAQDKLGDSLYFFKRQLTAAGMGVVAMAVAMKVGWRKLARWAYPLLLIAVVLLIAVAIPGVGTTAGGARRWIRLPGFSLQPAEVAKFAWVVYLSYSLAKKREKVATFSVGFLPHLALCGVLVLLCMLQPDFGSSVLLVFMLFVLLFAAGAKLSYLVGSVLLALPMAYVAIATSPYRMKRILAFLDPWAHRHDVGYQVAESLMSIGSGGVLGLGLGDGRQKLFFLPEAHTDFIFSIIGEETGLIGVGLLVALYAVVLWRGVRASLAAGETFGTYLGLGITSIIAFQGTVNMCVAMGLLPTKGLTLPFVSYGGTSLVVLMGAAGVLLSLSASAEPARVARTGTDMREVTA</sequence>
<keyword evidence="6" id="KW-0808">Transferase</keyword>
<keyword evidence="13" id="KW-0961">Cell wall biogenesis/degradation</keyword>
<feature type="transmembrane region" description="Helical" evidence="21">
    <location>
        <begin position="15"/>
        <end position="35"/>
    </location>
</feature>
<evidence type="ECO:0000256" key="3">
    <source>
        <dbReference type="ARBA" id="ARBA00022475"/>
    </source>
</evidence>
<evidence type="ECO:0000256" key="19">
    <source>
        <dbReference type="ARBA" id="ARBA00044770"/>
    </source>
</evidence>
<gene>
    <name evidence="22" type="primary">ftsW</name>
    <name evidence="22" type="ORF">JY651_03435</name>
</gene>
<dbReference type="EC" id="2.4.99.28" evidence="19"/>
<evidence type="ECO:0000256" key="18">
    <source>
        <dbReference type="ARBA" id="ARBA00041418"/>
    </source>
</evidence>
<comment type="pathway">
    <text evidence="2">Cell wall biogenesis; peptidoglycan biosynthesis.</text>
</comment>
<evidence type="ECO:0000256" key="9">
    <source>
        <dbReference type="ARBA" id="ARBA00022984"/>
    </source>
</evidence>
<evidence type="ECO:0000256" key="2">
    <source>
        <dbReference type="ARBA" id="ARBA00004752"/>
    </source>
</evidence>
<dbReference type="EMBL" id="CP071090">
    <property type="protein sequence ID" value="QSQ24045.1"/>
    <property type="molecule type" value="Genomic_DNA"/>
</dbReference>
<feature type="transmembrane region" description="Helical" evidence="21">
    <location>
        <begin position="192"/>
        <end position="210"/>
    </location>
</feature>
<keyword evidence="10 21" id="KW-1133">Transmembrane helix</keyword>
<dbReference type="Proteomes" id="UP000662747">
    <property type="component" value="Chromosome"/>
</dbReference>
<organism evidence="22 23">
    <name type="scientific">Pyxidicoccus parkwayensis</name>
    <dbReference type="NCBI Taxonomy" id="2813578"/>
    <lineage>
        <taxon>Bacteria</taxon>
        <taxon>Pseudomonadati</taxon>
        <taxon>Myxococcota</taxon>
        <taxon>Myxococcia</taxon>
        <taxon>Myxococcales</taxon>
        <taxon>Cystobacterineae</taxon>
        <taxon>Myxococcaceae</taxon>
        <taxon>Pyxidicoccus</taxon>
    </lineage>
</organism>
<evidence type="ECO:0000256" key="6">
    <source>
        <dbReference type="ARBA" id="ARBA00022679"/>
    </source>
</evidence>